<evidence type="ECO:0000256" key="1">
    <source>
        <dbReference type="SAM" id="MobiDB-lite"/>
    </source>
</evidence>
<feature type="compositionally biased region" description="Polar residues" evidence="1">
    <location>
        <begin position="10"/>
        <end position="36"/>
    </location>
</feature>
<feature type="region of interest" description="Disordered" evidence="1">
    <location>
        <begin position="1"/>
        <end position="186"/>
    </location>
</feature>
<dbReference type="EMBL" id="CP144101">
    <property type="protein sequence ID" value="WWC88621.1"/>
    <property type="molecule type" value="Genomic_DNA"/>
</dbReference>
<dbReference type="Proteomes" id="UP001355207">
    <property type="component" value="Chromosome 4"/>
</dbReference>
<feature type="compositionally biased region" description="Basic and acidic residues" evidence="1">
    <location>
        <begin position="153"/>
        <end position="165"/>
    </location>
</feature>
<feature type="compositionally biased region" description="Polar residues" evidence="1">
    <location>
        <begin position="82"/>
        <end position="112"/>
    </location>
</feature>
<organism evidence="2 3">
    <name type="scientific">Kwoniella dendrophila CBS 6074</name>
    <dbReference type="NCBI Taxonomy" id="1295534"/>
    <lineage>
        <taxon>Eukaryota</taxon>
        <taxon>Fungi</taxon>
        <taxon>Dikarya</taxon>
        <taxon>Basidiomycota</taxon>
        <taxon>Agaricomycotina</taxon>
        <taxon>Tremellomycetes</taxon>
        <taxon>Tremellales</taxon>
        <taxon>Cryptococcaceae</taxon>
        <taxon>Kwoniella</taxon>
    </lineage>
</organism>
<name>A0AAX4JT58_9TREE</name>
<dbReference type="GeneID" id="91094204"/>
<feature type="compositionally biased region" description="Polar residues" evidence="1">
    <location>
        <begin position="47"/>
        <end position="74"/>
    </location>
</feature>
<keyword evidence="3" id="KW-1185">Reference proteome</keyword>
<evidence type="ECO:0000313" key="3">
    <source>
        <dbReference type="Proteomes" id="UP001355207"/>
    </source>
</evidence>
<feature type="region of interest" description="Disordered" evidence="1">
    <location>
        <begin position="245"/>
        <end position="327"/>
    </location>
</feature>
<gene>
    <name evidence="2" type="ORF">L201_003534</name>
</gene>
<accession>A0AAX4JT58</accession>
<feature type="region of interest" description="Disordered" evidence="1">
    <location>
        <begin position="391"/>
        <end position="421"/>
    </location>
</feature>
<dbReference type="RefSeq" id="XP_066075384.1">
    <property type="nucleotide sequence ID" value="XM_066219287.1"/>
</dbReference>
<dbReference type="AlphaFoldDB" id="A0AAX4JT58"/>
<evidence type="ECO:0000313" key="2">
    <source>
        <dbReference type="EMBL" id="WWC88621.1"/>
    </source>
</evidence>
<feature type="compositionally biased region" description="Polar residues" evidence="1">
    <location>
        <begin position="122"/>
        <end position="143"/>
    </location>
</feature>
<sequence length="574" mass="64103">MIGTNKSKDTNQGALVPSSKQGSTQGIPAQGQSQALSRPPSRPTDPRVTSKQVHQQHFNSGTAQHRSATPQEQPKNTEKGNTHSSQAKVANSSHNQGMTGDQRAESSNSQAIEKQDFAAQQAGPSAQFQASKPQLSKSTTMIPNSGFAFPLNQDKENHKTLDGNRMKQSPDLANKDTMPSPKIQDVKSSIKQELAIDAKQRNEANIGKQALYGPAPGITRGDFQDQTTELYDVMAPDVDNFEDPYELEKSHAQEPQVKPKGMQSSSHLIAQTNLIPNMPQNQSFGYGPQDDYPPNHQGNGIKAHNQDARYHSSTDRGQPGFSVSNLRNTSHHFGNTIRETARGAQPSSRSANRQNYSATALYNGSYLPDSQYDAFGDEQDEYMDYTDRRERVGGYPVTPHKRGSHRREPDMENSFNFTPSANGSRRIEEVMDEYQPEFEDEPEPEPVPEPEPRFKIPFALLDHQSIISVSIDREKIFEDVVKLTEVSGFSPTWESVKNHHHQLSNNLNLTAAHFQNIEKGLNKLIAIKNTELKRKRYLTERYADAGSDLSNQCTTMQLSTRTTMKRRKTDGWVE</sequence>
<reference evidence="2 3" key="1">
    <citation type="submission" date="2024-01" db="EMBL/GenBank/DDBJ databases">
        <title>Comparative genomics of Cryptococcus and Kwoniella reveals pathogenesis evolution and contrasting modes of karyotype evolution via chromosome fusion or intercentromeric recombination.</title>
        <authorList>
            <person name="Coelho M.A."/>
            <person name="David-Palma M."/>
            <person name="Shea T."/>
            <person name="Bowers K."/>
            <person name="McGinley-Smith S."/>
            <person name="Mohammad A.W."/>
            <person name="Gnirke A."/>
            <person name="Yurkov A.M."/>
            <person name="Nowrousian M."/>
            <person name="Sun S."/>
            <person name="Cuomo C.A."/>
            <person name="Heitman J."/>
        </authorList>
    </citation>
    <scope>NUCLEOTIDE SEQUENCE [LARGE SCALE GENOMIC DNA]</scope>
    <source>
        <strain evidence="2 3">CBS 6074</strain>
    </source>
</reference>
<protein>
    <recommendedName>
        <fullName evidence="4">Extracellular mutant protein 11 C-terminal domain-containing protein</fullName>
    </recommendedName>
</protein>
<evidence type="ECO:0008006" key="4">
    <source>
        <dbReference type="Google" id="ProtNLM"/>
    </source>
</evidence>
<proteinExistence type="predicted"/>
<feature type="compositionally biased region" description="Polar residues" evidence="1">
    <location>
        <begin position="262"/>
        <end position="284"/>
    </location>
</feature>
<feature type="compositionally biased region" description="Basic and acidic residues" evidence="1">
    <location>
        <begin position="304"/>
        <end position="314"/>
    </location>
</feature>